<feature type="compositionally biased region" description="Polar residues" evidence="1">
    <location>
        <begin position="84"/>
        <end position="93"/>
    </location>
</feature>
<name>R0JDZ5_ANAPL</name>
<evidence type="ECO:0000256" key="1">
    <source>
        <dbReference type="SAM" id="MobiDB-lite"/>
    </source>
</evidence>
<keyword evidence="3" id="KW-1185">Reference proteome</keyword>
<protein>
    <submittedName>
        <fullName evidence="2">Uncharacterized protein</fullName>
    </submittedName>
</protein>
<sequence>MSTEGIQKNSQSTFWPFTFDRCSVVVPVVKVLQQKLSRAGKAQGFSGMGEAGVSRQRRRLCAAPFSGLRCKEPGAAGGRAARSSWAQGWSTEENVGDGDSRNGDFPLVEKSLLELLTLRMT</sequence>
<feature type="region of interest" description="Disordered" evidence="1">
    <location>
        <begin position="74"/>
        <end position="102"/>
    </location>
</feature>
<proteinExistence type="predicted"/>
<dbReference type="EMBL" id="KB744295">
    <property type="protein sequence ID" value="EOA95450.1"/>
    <property type="molecule type" value="Genomic_DNA"/>
</dbReference>
<accession>R0JDZ5</accession>
<dbReference type="Proteomes" id="UP000296049">
    <property type="component" value="Unassembled WGS sequence"/>
</dbReference>
<evidence type="ECO:0000313" key="3">
    <source>
        <dbReference type="Proteomes" id="UP000296049"/>
    </source>
</evidence>
<reference evidence="3" key="1">
    <citation type="journal article" date="2013" name="Nat. Genet.">
        <title>The duck genome and transcriptome provide insight into an avian influenza virus reservoir species.</title>
        <authorList>
            <person name="Huang Y."/>
            <person name="Li Y."/>
            <person name="Burt D.W."/>
            <person name="Chen H."/>
            <person name="Zhang Y."/>
            <person name="Qian W."/>
            <person name="Kim H."/>
            <person name="Gan S."/>
            <person name="Zhao Y."/>
            <person name="Li J."/>
            <person name="Yi K."/>
            <person name="Feng H."/>
            <person name="Zhu P."/>
            <person name="Li B."/>
            <person name="Liu Q."/>
            <person name="Fairley S."/>
            <person name="Magor K.E."/>
            <person name="Du Z."/>
            <person name="Hu X."/>
            <person name="Goodman L."/>
            <person name="Tafer H."/>
            <person name="Vignal A."/>
            <person name="Lee T."/>
            <person name="Kim K.W."/>
            <person name="Sheng Z."/>
            <person name="An Y."/>
            <person name="Searle S."/>
            <person name="Herrero J."/>
            <person name="Groenen M.A."/>
            <person name="Crooijmans R.P."/>
            <person name="Faraut T."/>
            <person name="Cai Q."/>
            <person name="Webster R.G."/>
            <person name="Aldridge J.R."/>
            <person name="Warren W.C."/>
            <person name="Bartschat S."/>
            <person name="Kehr S."/>
            <person name="Marz M."/>
            <person name="Stadler P.F."/>
            <person name="Smith J."/>
            <person name="Kraus R.H."/>
            <person name="Zhao Y."/>
            <person name="Ren L."/>
            <person name="Fei J."/>
            <person name="Morisson M."/>
            <person name="Kaiser P."/>
            <person name="Griffin D.K."/>
            <person name="Rao M."/>
            <person name="Pitel F."/>
            <person name="Wang J."/>
            <person name="Li N."/>
        </authorList>
    </citation>
    <scope>NUCLEOTIDE SEQUENCE [LARGE SCALE GENOMIC DNA]</scope>
</reference>
<dbReference type="AlphaFoldDB" id="R0JDZ5"/>
<organism evidence="2 3">
    <name type="scientific">Anas platyrhynchos</name>
    <name type="common">Mallard</name>
    <name type="synonym">Anas boschas</name>
    <dbReference type="NCBI Taxonomy" id="8839"/>
    <lineage>
        <taxon>Eukaryota</taxon>
        <taxon>Metazoa</taxon>
        <taxon>Chordata</taxon>
        <taxon>Craniata</taxon>
        <taxon>Vertebrata</taxon>
        <taxon>Euteleostomi</taxon>
        <taxon>Archelosauria</taxon>
        <taxon>Archosauria</taxon>
        <taxon>Dinosauria</taxon>
        <taxon>Saurischia</taxon>
        <taxon>Theropoda</taxon>
        <taxon>Coelurosauria</taxon>
        <taxon>Aves</taxon>
        <taxon>Neognathae</taxon>
        <taxon>Galloanserae</taxon>
        <taxon>Anseriformes</taxon>
        <taxon>Anatidae</taxon>
        <taxon>Anatinae</taxon>
        <taxon>Anas</taxon>
    </lineage>
</organism>
<evidence type="ECO:0000313" key="2">
    <source>
        <dbReference type="EMBL" id="EOA95450.1"/>
    </source>
</evidence>
<gene>
    <name evidence="2" type="ORF">Anapl_14960</name>
</gene>